<feature type="binding site" evidence="4">
    <location>
        <position position="81"/>
    </location>
    <ligand>
        <name>Zn(2+)</name>
        <dbReference type="ChEBI" id="CHEBI:29105"/>
        <label>1</label>
        <note>catalytic</note>
    </ligand>
</feature>
<keyword evidence="4" id="KW-0479">Metal-binding</keyword>
<organism evidence="5 6">
    <name type="scientific">Rhizobium tubonense</name>
    <dbReference type="NCBI Taxonomy" id="484088"/>
    <lineage>
        <taxon>Bacteria</taxon>
        <taxon>Pseudomonadati</taxon>
        <taxon>Pseudomonadota</taxon>
        <taxon>Alphaproteobacteria</taxon>
        <taxon>Hyphomicrobiales</taxon>
        <taxon>Rhizobiaceae</taxon>
        <taxon>Rhizobium/Agrobacterium group</taxon>
        <taxon>Rhizobium</taxon>
    </lineage>
</organism>
<gene>
    <name evidence="5" type="ORF">CPY51_04010</name>
</gene>
<dbReference type="InterPro" id="IPR050246">
    <property type="entry name" value="Class_II_FBP_aldolase"/>
</dbReference>
<feature type="binding site" evidence="4">
    <location>
        <position position="134"/>
    </location>
    <ligand>
        <name>Zn(2+)</name>
        <dbReference type="ChEBI" id="CHEBI:29105"/>
        <label>2</label>
    </ligand>
</feature>
<accession>A0A2W4CUY0</accession>
<protein>
    <submittedName>
        <fullName evidence="5">Tagatose-bisphosphate aldolase</fullName>
    </submittedName>
</protein>
<feature type="binding site" evidence="4">
    <location>
        <position position="181"/>
    </location>
    <ligand>
        <name>Zn(2+)</name>
        <dbReference type="ChEBI" id="CHEBI:29105"/>
        <label>1</label>
        <note>catalytic</note>
    </ligand>
</feature>
<feature type="active site" description="Proton donor" evidence="3">
    <location>
        <position position="80"/>
    </location>
</feature>
<dbReference type="UniPathway" id="UPA00116"/>
<keyword evidence="2" id="KW-0113">Calvin cycle</keyword>
<comment type="pathway">
    <text evidence="1">Carbohydrate biosynthesis; Calvin cycle.</text>
</comment>
<dbReference type="SUPFAM" id="SSF51569">
    <property type="entry name" value="Aldolase"/>
    <property type="match status" value="1"/>
</dbReference>
<keyword evidence="6" id="KW-1185">Reference proteome</keyword>
<dbReference type="Proteomes" id="UP000248925">
    <property type="component" value="Unassembled WGS sequence"/>
</dbReference>
<evidence type="ECO:0000313" key="6">
    <source>
        <dbReference type="Proteomes" id="UP000248925"/>
    </source>
</evidence>
<dbReference type="PIRSF" id="PIRSF001359">
    <property type="entry name" value="F_bP_aldolase_II"/>
    <property type="match status" value="1"/>
</dbReference>
<sequence length="289" mass="31516">METFREILQTAESRGVAIGHFNVADLTLIKAVFNASQELQVPVVVGASEGERKFFGTTQLAAVVRSLRDQFDWPIFLNADHTRSLASALEAVNAGFDSVVFDLSALPFEENIRQTKEAIEVLKSANPSILIEGEIGDIGTGSEIHQNMEISEQVLTTASEARHFVESTGVDILAPAVGNAHGMLQSMVDGETKKHLRIDRIQEIKAATNVFLTLHGGSGTADADLEQAVKAGINVVHINTELRVAWRRGLEEGLAKQKSEVIPYKILPAAVESVQRVVHSRLRLLNNLH</sequence>
<comment type="cofactor">
    <cofactor evidence="4">
        <name>Zn(2+)</name>
        <dbReference type="ChEBI" id="CHEBI:29105"/>
    </cofactor>
    <text evidence="4">Binds 2 Zn(2+) ions per subunit. One is catalytic and the other provides a structural contribution.</text>
</comment>
<dbReference type="InterPro" id="IPR013785">
    <property type="entry name" value="Aldolase_TIM"/>
</dbReference>
<evidence type="ECO:0000313" key="5">
    <source>
        <dbReference type="EMBL" id="PZM16487.1"/>
    </source>
</evidence>
<dbReference type="GO" id="GO:0016832">
    <property type="term" value="F:aldehyde-lyase activity"/>
    <property type="evidence" value="ECO:0007669"/>
    <property type="project" value="InterPro"/>
</dbReference>
<name>A0A2W4CUY0_9HYPH</name>
<feature type="binding site" evidence="4">
    <location>
        <position position="102"/>
    </location>
    <ligand>
        <name>Zn(2+)</name>
        <dbReference type="ChEBI" id="CHEBI:29105"/>
        <label>2</label>
    </ligand>
</feature>
<feature type="binding site" evidence="4">
    <location>
        <position position="215"/>
    </location>
    <ligand>
        <name>Zn(2+)</name>
        <dbReference type="ChEBI" id="CHEBI:29105"/>
        <label>1</label>
        <note>catalytic</note>
    </ligand>
</feature>
<reference evidence="5 6" key="1">
    <citation type="journal article" date="2018" name="Sci. Rep.">
        <title>Rhizobium tumorigenes sp. nov., a novel plant tumorigenic bacterium isolated from cane gall tumors on thornless blackberry.</title>
        <authorList>
            <person name="Kuzmanovi N."/>
            <person name="Smalla K."/>
            <person name="Gronow S."/>
            <person name="PuBawska J."/>
        </authorList>
    </citation>
    <scope>NUCLEOTIDE SEQUENCE [LARGE SCALE GENOMIC DNA]</scope>
    <source>
        <strain evidence="5 6">CCBAU 85046</strain>
    </source>
</reference>
<dbReference type="EMBL" id="PCDP01000002">
    <property type="protein sequence ID" value="PZM16487.1"/>
    <property type="molecule type" value="Genomic_DNA"/>
</dbReference>
<dbReference type="NCBIfam" id="TIGR00167">
    <property type="entry name" value="cbbA"/>
    <property type="match status" value="1"/>
</dbReference>
<evidence type="ECO:0000256" key="3">
    <source>
        <dbReference type="PIRSR" id="PIRSR001359-1"/>
    </source>
</evidence>
<evidence type="ECO:0000256" key="4">
    <source>
        <dbReference type="PIRSR" id="PIRSR001359-3"/>
    </source>
</evidence>
<keyword evidence="4" id="KW-0862">Zinc</keyword>
<dbReference type="RefSeq" id="WP_111158753.1">
    <property type="nucleotide sequence ID" value="NZ_PCDP01000002.1"/>
</dbReference>
<proteinExistence type="predicted"/>
<dbReference type="PANTHER" id="PTHR30304:SF0">
    <property type="entry name" value="D-TAGATOSE-1,6-BISPHOSPHATE ALDOLASE SUBUNIT GATY-RELATED"/>
    <property type="match status" value="1"/>
</dbReference>
<dbReference type="GO" id="GO:0008270">
    <property type="term" value="F:zinc ion binding"/>
    <property type="evidence" value="ECO:0007669"/>
    <property type="project" value="InterPro"/>
</dbReference>
<dbReference type="GO" id="GO:0019253">
    <property type="term" value="P:reductive pentose-phosphate cycle"/>
    <property type="evidence" value="ECO:0007669"/>
    <property type="project" value="UniProtKB-UniPathway"/>
</dbReference>
<dbReference type="Pfam" id="PF01116">
    <property type="entry name" value="F_bP_aldolase"/>
    <property type="match status" value="1"/>
</dbReference>
<dbReference type="PANTHER" id="PTHR30304">
    <property type="entry name" value="D-TAGATOSE-1,6-BISPHOSPHATE ALDOLASE"/>
    <property type="match status" value="1"/>
</dbReference>
<comment type="caution">
    <text evidence="5">The sequence shown here is derived from an EMBL/GenBank/DDBJ whole genome shotgun (WGS) entry which is preliminary data.</text>
</comment>
<evidence type="ECO:0000256" key="2">
    <source>
        <dbReference type="ARBA" id="ARBA00022567"/>
    </source>
</evidence>
<dbReference type="AlphaFoldDB" id="A0A2W4CUY0"/>
<dbReference type="OrthoDB" id="9803995at2"/>
<dbReference type="InterPro" id="IPR000771">
    <property type="entry name" value="FBA_II"/>
</dbReference>
<dbReference type="Gene3D" id="3.20.20.70">
    <property type="entry name" value="Aldolase class I"/>
    <property type="match status" value="1"/>
</dbReference>
<evidence type="ECO:0000256" key="1">
    <source>
        <dbReference type="ARBA" id="ARBA00005215"/>
    </source>
</evidence>